<keyword evidence="1" id="KW-0812">Transmembrane</keyword>
<keyword evidence="1" id="KW-1133">Transmembrane helix</keyword>
<evidence type="ECO:0000313" key="2">
    <source>
        <dbReference type="EMBL" id="MBK1706600.1"/>
    </source>
</evidence>
<dbReference type="RefSeq" id="WP_200348053.1">
    <property type="nucleotide sequence ID" value="NZ_NRSJ01000045.1"/>
</dbReference>
<feature type="transmembrane region" description="Helical" evidence="1">
    <location>
        <begin position="25"/>
        <end position="56"/>
    </location>
</feature>
<dbReference type="EMBL" id="NRSJ01000045">
    <property type="protein sequence ID" value="MBK1706600.1"/>
    <property type="molecule type" value="Genomic_DNA"/>
</dbReference>
<evidence type="ECO:0000256" key="1">
    <source>
        <dbReference type="SAM" id="Phobius"/>
    </source>
</evidence>
<evidence type="ECO:0000313" key="3">
    <source>
        <dbReference type="Proteomes" id="UP001296776"/>
    </source>
</evidence>
<sequence>MRYVKKGPQSESSGRNRHRRRLARVLLRGTALRAGSVGLMPAVLIVALALATMLWVVPPQDAGAQSALQAVEPPSWLTSVMDR</sequence>
<reference evidence="2" key="1">
    <citation type="submission" date="2017-08" db="EMBL/GenBank/DDBJ databases">
        <authorList>
            <person name="Imhoff J.F."/>
            <person name="Rahn T."/>
            <person name="Kuenzel S."/>
            <person name="Neulinger S.C."/>
        </authorList>
    </citation>
    <scope>NUCLEOTIDE SEQUENCE</scope>
    <source>
        <strain evidence="2">DSM 11080</strain>
    </source>
</reference>
<accession>A0AAJ0U882</accession>
<keyword evidence="1" id="KW-0472">Membrane</keyword>
<name>A0AAJ0U882_9GAMM</name>
<proteinExistence type="predicted"/>
<protein>
    <submittedName>
        <fullName evidence="2">Uncharacterized protein</fullName>
    </submittedName>
</protein>
<gene>
    <name evidence="2" type="ORF">CKO40_19135</name>
</gene>
<dbReference type="Proteomes" id="UP001296776">
    <property type="component" value="Unassembled WGS sequence"/>
</dbReference>
<comment type="caution">
    <text evidence="2">The sequence shown here is derived from an EMBL/GenBank/DDBJ whole genome shotgun (WGS) entry which is preliminary data.</text>
</comment>
<reference evidence="2" key="2">
    <citation type="journal article" date="2020" name="Microorganisms">
        <title>Osmotic Adaptation and Compatible Solute Biosynthesis of Phototrophic Bacteria as Revealed from Genome Analyses.</title>
        <authorList>
            <person name="Imhoff J.F."/>
            <person name="Rahn T."/>
            <person name="Kunzel S."/>
            <person name="Keller A."/>
            <person name="Neulinger S.C."/>
        </authorList>
    </citation>
    <scope>NUCLEOTIDE SEQUENCE</scope>
    <source>
        <strain evidence="2">DSM 11080</strain>
    </source>
</reference>
<organism evidence="2 3">
    <name type="scientific">Halochromatium glycolicum</name>
    <dbReference type="NCBI Taxonomy" id="85075"/>
    <lineage>
        <taxon>Bacteria</taxon>
        <taxon>Pseudomonadati</taxon>
        <taxon>Pseudomonadota</taxon>
        <taxon>Gammaproteobacteria</taxon>
        <taxon>Chromatiales</taxon>
        <taxon>Chromatiaceae</taxon>
        <taxon>Halochromatium</taxon>
    </lineage>
</organism>
<keyword evidence="3" id="KW-1185">Reference proteome</keyword>
<dbReference type="AlphaFoldDB" id="A0AAJ0U882"/>